<feature type="domain" description="Major facilitator superfamily (MFS) profile" evidence="6">
    <location>
        <begin position="10"/>
        <end position="409"/>
    </location>
</feature>
<evidence type="ECO:0000313" key="8">
    <source>
        <dbReference type="EMBL" id="STX30555.1"/>
    </source>
</evidence>
<feature type="transmembrane region" description="Helical" evidence="5">
    <location>
        <begin position="81"/>
        <end position="100"/>
    </location>
</feature>
<dbReference type="InterPro" id="IPR051337">
    <property type="entry name" value="OPA_Antiporter"/>
</dbReference>
<dbReference type="EMBL" id="UGNW01000001">
    <property type="protein sequence ID" value="STX30555.1"/>
    <property type="molecule type" value="Genomic_DNA"/>
</dbReference>
<dbReference type="RefSeq" id="WP_058523283.1">
    <property type="nucleotide sequence ID" value="NZ_CAAAHV010000002.1"/>
</dbReference>
<reference evidence="8 10" key="2">
    <citation type="submission" date="2018-06" db="EMBL/GenBank/DDBJ databases">
        <authorList>
            <consortium name="Pathogen Informatics"/>
            <person name="Doyle S."/>
        </authorList>
    </citation>
    <scope>NUCLEOTIDE SEQUENCE [LARGE SCALE GENOMIC DNA]</scope>
    <source>
        <strain evidence="8 10">NCTC12437</strain>
    </source>
</reference>
<feature type="transmembrane region" description="Helical" evidence="5">
    <location>
        <begin position="252"/>
        <end position="272"/>
    </location>
</feature>
<feature type="transmembrane region" description="Helical" evidence="5">
    <location>
        <begin position="336"/>
        <end position="360"/>
    </location>
</feature>
<gene>
    <name evidence="7" type="ORF">Lbir_1198</name>
    <name evidence="8" type="ORF">NCTC12437_00313</name>
</gene>
<dbReference type="Gene3D" id="1.20.1250.20">
    <property type="entry name" value="MFS general substrate transporter like domains"/>
    <property type="match status" value="2"/>
</dbReference>
<dbReference type="OrthoDB" id="5291895at2"/>
<evidence type="ECO:0000313" key="10">
    <source>
        <dbReference type="Proteomes" id="UP000255066"/>
    </source>
</evidence>
<feature type="transmembrane region" description="Helical" evidence="5">
    <location>
        <begin position="135"/>
        <end position="151"/>
    </location>
</feature>
<feature type="transmembrane region" description="Helical" evidence="5">
    <location>
        <begin position="380"/>
        <end position="404"/>
    </location>
</feature>
<dbReference type="Pfam" id="PF07690">
    <property type="entry name" value="MFS_1"/>
    <property type="match status" value="1"/>
</dbReference>
<evidence type="ECO:0000313" key="9">
    <source>
        <dbReference type="Proteomes" id="UP000054735"/>
    </source>
</evidence>
<feature type="transmembrane region" description="Helical" evidence="5">
    <location>
        <begin position="48"/>
        <end position="69"/>
    </location>
</feature>
<feature type="transmembrane region" description="Helical" evidence="5">
    <location>
        <begin position="213"/>
        <end position="232"/>
    </location>
</feature>
<feature type="transmembrane region" description="Helical" evidence="5">
    <location>
        <begin position="9"/>
        <end position="28"/>
    </location>
</feature>
<keyword evidence="9" id="KW-1185">Reference proteome</keyword>
<dbReference type="GO" id="GO:0016020">
    <property type="term" value="C:membrane"/>
    <property type="evidence" value="ECO:0007669"/>
    <property type="project" value="UniProtKB-ARBA"/>
</dbReference>
<accession>A0A378I733</accession>
<comment type="subcellular location">
    <subcellularLocation>
        <location evidence="1">Endomembrane system</location>
        <topology evidence="1">Multi-pass membrane protein</topology>
    </subcellularLocation>
</comment>
<dbReference type="GO" id="GO:0012505">
    <property type="term" value="C:endomembrane system"/>
    <property type="evidence" value="ECO:0007669"/>
    <property type="project" value="UniProtKB-SubCell"/>
</dbReference>
<dbReference type="GO" id="GO:0061513">
    <property type="term" value="F:glucose 6-phosphate:phosphate antiporter activity"/>
    <property type="evidence" value="ECO:0007669"/>
    <property type="project" value="TreeGrafter"/>
</dbReference>
<feature type="transmembrane region" description="Helical" evidence="5">
    <location>
        <begin position="106"/>
        <end position="123"/>
    </location>
</feature>
<evidence type="ECO:0000313" key="7">
    <source>
        <dbReference type="EMBL" id="KTC72423.1"/>
    </source>
</evidence>
<keyword evidence="3 5" id="KW-1133">Transmembrane helix</keyword>
<evidence type="ECO:0000256" key="1">
    <source>
        <dbReference type="ARBA" id="ARBA00004127"/>
    </source>
</evidence>
<evidence type="ECO:0000256" key="3">
    <source>
        <dbReference type="ARBA" id="ARBA00022989"/>
    </source>
</evidence>
<keyword evidence="2 5" id="KW-0812">Transmembrane</keyword>
<proteinExistence type="predicted"/>
<dbReference type="Proteomes" id="UP000255066">
    <property type="component" value="Unassembled WGS sequence"/>
</dbReference>
<reference evidence="7 9" key="1">
    <citation type="submission" date="2015-11" db="EMBL/GenBank/DDBJ databases">
        <title>Genomic analysis of 38 Legionella species identifies large and diverse effector repertoires.</title>
        <authorList>
            <person name="Burstein D."/>
            <person name="Amaro F."/>
            <person name="Zusman T."/>
            <person name="Lifshitz Z."/>
            <person name="Cohen O."/>
            <person name="Gilbert J.A."/>
            <person name="Pupko T."/>
            <person name="Shuman H.A."/>
            <person name="Segal G."/>
        </authorList>
    </citation>
    <scope>NUCLEOTIDE SEQUENCE [LARGE SCALE GENOMIC DNA]</scope>
    <source>
        <strain evidence="7 9">CDC#1407-AL-14</strain>
    </source>
</reference>
<evidence type="ECO:0000256" key="4">
    <source>
        <dbReference type="ARBA" id="ARBA00023136"/>
    </source>
</evidence>
<dbReference type="InterPro" id="IPR036259">
    <property type="entry name" value="MFS_trans_sf"/>
</dbReference>
<sequence length="419" mass="46015">MTFNKLRPFLMWLFPLAFFTYQFILRLWPGLMMQPIMSRFSVDASQFGLLAALYYYGYAGMQIPVAIMLEKWDARRVVSGFAILCGFAALLFSFTTNWYLACLSRFLIGAGSAVGFLGVSKVVSEWFPASQYSRMISFSFTLGLTGAIYGGRPVNQLIESQGWLPVAFGLSLFAIVLGCSIFLLLRSKPVPANKQAEPCFNRQQFKALLKSPVIWLLALANFMMVGSLEGFADVWGVSYLMTAYHFSKNQAAELMSFIFVGMLAGGPLLALLARRLGNFSVIALSGLGMAAALFWLLSITTLTAFELKLLLFFVGMLCCYQVIVFSAGSELVKPELLGVSVAFLNCINMLGGSFFHTLIGRLMEHEAITQSGKTVYSLNAYQSALSLIPFCALLGVALIAGLAYRISRAVKLQTAAQVL</sequence>
<evidence type="ECO:0000259" key="6">
    <source>
        <dbReference type="PROSITE" id="PS50850"/>
    </source>
</evidence>
<dbReference type="Proteomes" id="UP000054735">
    <property type="component" value="Unassembled WGS sequence"/>
</dbReference>
<name>A0A378I733_9GAMM</name>
<dbReference type="SUPFAM" id="SSF103473">
    <property type="entry name" value="MFS general substrate transporter"/>
    <property type="match status" value="1"/>
</dbReference>
<evidence type="ECO:0000256" key="5">
    <source>
        <dbReference type="SAM" id="Phobius"/>
    </source>
</evidence>
<dbReference type="InterPro" id="IPR020846">
    <property type="entry name" value="MFS_dom"/>
</dbReference>
<keyword evidence="4 5" id="KW-0472">Membrane</keyword>
<evidence type="ECO:0000256" key="2">
    <source>
        <dbReference type="ARBA" id="ARBA00022692"/>
    </source>
</evidence>
<dbReference type="InterPro" id="IPR011701">
    <property type="entry name" value="MFS"/>
</dbReference>
<dbReference type="EMBL" id="LNXT01000015">
    <property type="protein sequence ID" value="KTC72423.1"/>
    <property type="molecule type" value="Genomic_DNA"/>
</dbReference>
<feature type="transmembrane region" description="Helical" evidence="5">
    <location>
        <begin position="309"/>
        <end position="329"/>
    </location>
</feature>
<dbReference type="AlphaFoldDB" id="A0A378I733"/>
<dbReference type="PROSITE" id="PS50850">
    <property type="entry name" value="MFS"/>
    <property type="match status" value="1"/>
</dbReference>
<dbReference type="PANTHER" id="PTHR43826">
    <property type="entry name" value="GLUCOSE-6-PHOSPHATE EXCHANGER SLC37A4"/>
    <property type="match status" value="1"/>
</dbReference>
<dbReference type="PANTHER" id="PTHR43826:SF3">
    <property type="entry name" value="GLUCOSE-6-PHOSPHATE EXCHANGER SLC37A4"/>
    <property type="match status" value="1"/>
</dbReference>
<feature type="transmembrane region" description="Helical" evidence="5">
    <location>
        <begin position="279"/>
        <end position="297"/>
    </location>
</feature>
<organism evidence="8 10">
    <name type="scientific">Legionella birminghamensis</name>
    <dbReference type="NCBI Taxonomy" id="28083"/>
    <lineage>
        <taxon>Bacteria</taxon>
        <taxon>Pseudomonadati</taxon>
        <taxon>Pseudomonadota</taxon>
        <taxon>Gammaproteobacteria</taxon>
        <taxon>Legionellales</taxon>
        <taxon>Legionellaceae</taxon>
        <taxon>Legionella</taxon>
    </lineage>
</organism>
<dbReference type="GO" id="GO:0035435">
    <property type="term" value="P:phosphate ion transmembrane transport"/>
    <property type="evidence" value="ECO:0007669"/>
    <property type="project" value="TreeGrafter"/>
</dbReference>
<protein>
    <submittedName>
        <fullName evidence="8">Major facilitator family transporter</fullName>
    </submittedName>
</protein>
<feature type="transmembrane region" description="Helical" evidence="5">
    <location>
        <begin position="163"/>
        <end position="185"/>
    </location>
</feature>